<feature type="transmembrane region" description="Helical" evidence="1">
    <location>
        <begin position="94"/>
        <end position="111"/>
    </location>
</feature>
<evidence type="ECO:0000313" key="2">
    <source>
        <dbReference type="EMBL" id="KAA2229541.1"/>
    </source>
</evidence>
<dbReference type="AlphaFoldDB" id="A0A5B2US24"/>
<evidence type="ECO:0000313" key="4">
    <source>
        <dbReference type="Proteomes" id="UP000199620"/>
    </source>
</evidence>
<gene>
    <name evidence="2" type="ORF">F1720_14040</name>
    <name evidence="3" type="ORF">SAMN04490181_3673</name>
</gene>
<keyword evidence="1" id="KW-0472">Membrane</keyword>
<keyword evidence="1" id="KW-1133">Transmembrane helix</keyword>
<dbReference type="EMBL" id="VUOL01000007">
    <property type="protein sequence ID" value="KAA2229541.1"/>
    <property type="molecule type" value="Genomic_DNA"/>
</dbReference>
<dbReference type="RefSeq" id="WP_032861925.1">
    <property type="nucleotide sequence ID" value="NZ_BMNU01000002.1"/>
</dbReference>
<protein>
    <submittedName>
        <fullName evidence="2">Uncharacterized protein</fullName>
    </submittedName>
</protein>
<organism evidence="2 5">
    <name type="scientific">Pseudomonas brenneri</name>
    <dbReference type="NCBI Taxonomy" id="129817"/>
    <lineage>
        <taxon>Bacteria</taxon>
        <taxon>Pseudomonadati</taxon>
        <taxon>Pseudomonadota</taxon>
        <taxon>Gammaproteobacteria</taxon>
        <taxon>Pseudomonadales</taxon>
        <taxon>Pseudomonadaceae</taxon>
        <taxon>Pseudomonas</taxon>
    </lineage>
</organism>
<name>A0A5B2US24_9PSED</name>
<evidence type="ECO:0000313" key="5">
    <source>
        <dbReference type="Proteomes" id="UP000325296"/>
    </source>
</evidence>
<keyword evidence="4" id="KW-1185">Reference proteome</keyword>
<keyword evidence="1" id="KW-0812">Transmembrane</keyword>
<dbReference type="Proteomes" id="UP000199620">
    <property type="component" value="Chromosome I"/>
</dbReference>
<evidence type="ECO:0000256" key="1">
    <source>
        <dbReference type="SAM" id="Phobius"/>
    </source>
</evidence>
<evidence type="ECO:0000313" key="3">
    <source>
        <dbReference type="EMBL" id="SDV05070.1"/>
    </source>
</evidence>
<sequence length="146" mass="16265">MTATTPGVKGHCAHCDITFVLKPWQLNAIALNEPFDCPYCHKVLLLNCPRQLRQLKSLDNLALLRPSMLVLTCVALLVALVVEWVGLISKVGQLNVSLVAILIHFLTLRYARHRHRMTLTLQAVNPIIERPVEQFAGVAGARLGQR</sequence>
<reference evidence="2 5" key="2">
    <citation type="submission" date="2019-09" db="EMBL/GenBank/DDBJ databases">
        <title>Draft genome sequence of Pseudomonas brenneri CCUG 51514(T).</title>
        <authorList>
            <person name="Tunovic T."/>
            <person name="Pineiro-Iglesias B."/>
            <person name="Unosson C."/>
            <person name="Inganas E."/>
            <person name="Ohlen M."/>
            <person name="Cardew S."/>
            <person name="Jensie-Markopoulos S."/>
            <person name="Salva-Serra F."/>
            <person name="Jaen-Luchoro D."/>
            <person name="Svensson-Stadler L."/>
            <person name="Chun J."/>
            <person name="Moore E."/>
        </authorList>
    </citation>
    <scope>NUCLEOTIDE SEQUENCE [LARGE SCALE GENOMIC DNA]</scope>
    <source>
        <strain evidence="2 5">CCUG 51514</strain>
    </source>
</reference>
<accession>A0A5B2US24</accession>
<dbReference type="Proteomes" id="UP000325296">
    <property type="component" value="Unassembled WGS sequence"/>
</dbReference>
<proteinExistence type="predicted"/>
<feature type="transmembrane region" description="Helical" evidence="1">
    <location>
        <begin position="62"/>
        <end position="82"/>
    </location>
</feature>
<dbReference type="OrthoDB" id="7028120at2"/>
<dbReference type="EMBL" id="LT629800">
    <property type="protein sequence ID" value="SDV05070.1"/>
    <property type="molecule type" value="Genomic_DNA"/>
</dbReference>
<reference evidence="3 4" key="1">
    <citation type="submission" date="2016-10" db="EMBL/GenBank/DDBJ databases">
        <authorList>
            <person name="Varghese N."/>
            <person name="Submissions S."/>
        </authorList>
    </citation>
    <scope>NUCLEOTIDE SEQUENCE [LARGE SCALE GENOMIC DNA]</scope>
    <source>
        <strain evidence="3 4">BS2771</strain>
    </source>
</reference>